<organism evidence="1 2">
    <name type="scientific">Leucogyrophana mollusca</name>
    <dbReference type="NCBI Taxonomy" id="85980"/>
    <lineage>
        <taxon>Eukaryota</taxon>
        <taxon>Fungi</taxon>
        <taxon>Dikarya</taxon>
        <taxon>Basidiomycota</taxon>
        <taxon>Agaricomycotina</taxon>
        <taxon>Agaricomycetes</taxon>
        <taxon>Agaricomycetidae</taxon>
        <taxon>Boletales</taxon>
        <taxon>Boletales incertae sedis</taxon>
        <taxon>Leucogyrophana</taxon>
    </lineage>
</organism>
<reference evidence="1" key="1">
    <citation type="journal article" date="2021" name="New Phytol.">
        <title>Evolutionary innovations through gain and loss of genes in the ectomycorrhizal Boletales.</title>
        <authorList>
            <person name="Wu G."/>
            <person name="Miyauchi S."/>
            <person name="Morin E."/>
            <person name="Kuo A."/>
            <person name="Drula E."/>
            <person name="Varga T."/>
            <person name="Kohler A."/>
            <person name="Feng B."/>
            <person name="Cao Y."/>
            <person name="Lipzen A."/>
            <person name="Daum C."/>
            <person name="Hundley H."/>
            <person name="Pangilinan J."/>
            <person name="Johnson J."/>
            <person name="Barry K."/>
            <person name="LaButti K."/>
            <person name="Ng V."/>
            <person name="Ahrendt S."/>
            <person name="Min B."/>
            <person name="Choi I.G."/>
            <person name="Park H."/>
            <person name="Plett J.M."/>
            <person name="Magnuson J."/>
            <person name="Spatafora J.W."/>
            <person name="Nagy L.G."/>
            <person name="Henrissat B."/>
            <person name="Grigoriev I.V."/>
            <person name="Yang Z.L."/>
            <person name="Xu J."/>
            <person name="Martin F.M."/>
        </authorList>
    </citation>
    <scope>NUCLEOTIDE SEQUENCE</scope>
    <source>
        <strain evidence="1">KUC20120723A-06</strain>
    </source>
</reference>
<gene>
    <name evidence="1" type="ORF">BV22DRAFT_1015299</name>
</gene>
<proteinExistence type="predicted"/>
<sequence>MTEILQFSDIPYTSFAAPNPSQSFDLFIPQNTSSTPADAQHHDAVPPLLCFVHGGAWRSEDKNDHLGLARALARFTRFPVVVPNYRLSPRETTVDSYLHHPEHAKDVLCFLEFLRVWEGPRRSSPLPYDPTKLFLMGHSCGAHILASIFFEMPGDELIPSDWLSQSTKAIIASEGLYDIDLLLSRHPAYRTWFIEPVFGQRDSYGEISPTKAALRSTSHHIHWLIIHSTADEYIDADESEVMYEHLVVQCNDRIAGNVTKNVDQIHQGHDDMLKENEAYVNIVGHYILETTFCFYRINA</sequence>
<name>A0ACB8BDI6_9AGAM</name>
<evidence type="ECO:0000313" key="1">
    <source>
        <dbReference type="EMBL" id="KAH7923502.1"/>
    </source>
</evidence>
<dbReference type="Proteomes" id="UP000790709">
    <property type="component" value="Unassembled WGS sequence"/>
</dbReference>
<keyword evidence="2" id="KW-1185">Reference proteome</keyword>
<accession>A0ACB8BDI6</accession>
<comment type="caution">
    <text evidence="1">The sequence shown here is derived from an EMBL/GenBank/DDBJ whole genome shotgun (WGS) entry which is preliminary data.</text>
</comment>
<dbReference type="EMBL" id="MU266450">
    <property type="protein sequence ID" value="KAH7923502.1"/>
    <property type="molecule type" value="Genomic_DNA"/>
</dbReference>
<protein>
    <submittedName>
        <fullName evidence="1">Alpha/beta-hydrolase</fullName>
    </submittedName>
</protein>
<evidence type="ECO:0000313" key="2">
    <source>
        <dbReference type="Proteomes" id="UP000790709"/>
    </source>
</evidence>